<reference evidence="2 3" key="1">
    <citation type="journal article" date="2021" name="BMC Biol.">
        <title>Horizontally acquired antibacterial genes associated with adaptive radiation of ladybird beetles.</title>
        <authorList>
            <person name="Li H.S."/>
            <person name="Tang X.F."/>
            <person name="Huang Y.H."/>
            <person name="Xu Z.Y."/>
            <person name="Chen M.L."/>
            <person name="Du X.Y."/>
            <person name="Qiu B.Y."/>
            <person name="Chen P.T."/>
            <person name="Zhang W."/>
            <person name="Slipinski A."/>
            <person name="Escalona H.E."/>
            <person name="Waterhouse R.M."/>
            <person name="Zwick A."/>
            <person name="Pang H."/>
        </authorList>
    </citation>
    <scope>NUCLEOTIDE SEQUENCE [LARGE SCALE GENOMIC DNA]</scope>
    <source>
        <strain evidence="2">SYSU2018</strain>
    </source>
</reference>
<feature type="coiled-coil region" evidence="1">
    <location>
        <begin position="59"/>
        <end position="93"/>
    </location>
</feature>
<evidence type="ECO:0000313" key="3">
    <source>
        <dbReference type="Proteomes" id="UP001516400"/>
    </source>
</evidence>
<protein>
    <submittedName>
        <fullName evidence="2">Uncharacterized protein</fullName>
    </submittedName>
</protein>
<evidence type="ECO:0000256" key="1">
    <source>
        <dbReference type="SAM" id="Coils"/>
    </source>
</evidence>
<dbReference type="EMBL" id="JABFTP020000021">
    <property type="protein sequence ID" value="KAL3269158.1"/>
    <property type="molecule type" value="Genomic_DNA"/>
</dbReference>
<organism evidence="2 3">
    <name type="scientific">Cryptolaemus montrouzieri</name>
    <dbReference type="NCBI Taxonomy" id="559131"/>
    <lineage>
        <taxon>Eukaryota</taxon>
        <taxon>Metazoa</taxon>
        <taxon>Ecdysozoa</taxon>
        <taxon>Arthropoda</taxon>
        <taxon>Hexapoda</taxon>
        <taxon>Insecta</taxon>
        <taxon>Pterygota</taxon>
        <taxon>Neoptera</taxon>
        <taxon>Endopterygota</taxon>
        <taxon>Coleoptera</taxon>
        <taxon>Polyphaga</taxon>
        <taxon>Cucujiformia</taxon>
        <taxon>Coccinelloidea</taxon>
        <taxon>Coccinellidae</taxon>
        <taxon>Scymninae</taxon>
        <taxon>Scymnini</taxon>
        <taxon>Cryptolaemus</taxon>
    </lineage>
</organism>
<accession>A0ABD2MS11</accession>
<proteinExistence type="predicted"/>
<evidence type="ECO:0000313" key="2">
    <source>
        <dbReference type="EMBL" id="KAL3269158.1"/>
    </source>
</evidence>
<keyword evidence="1" id="KW-0175">Coiled coil</keyword>
<comment type="caution">
    <text evidence="2">The sequence shown here is derived from an EMBL/GenBank/DDBJ whole genome shotgun (WGS) entry which is preliminary data.</text>
</comment>
<name>A0ABD2MS11_9CUCU</name>
<gene>
    <name evidence="2" type="ORF">HHI36_008240</name>
</gene>
<dbReference type="Proteomes" id="UP001516400">
    <property type="component" value="Unassembled WGS sequence"/>
</dbReference>
<sequence>MSSEITALAEKIKILKTDITEQEKYIEQFSKMQKILKELLKKNVGNAEKRNYEIEGNPMLDFTRQMKDNEETIKKLESQNRKFQTILKILEKKNAIENPEY</sequence>
<keyword evidence="3" id="KW-1185">Reference proteome</keyword>
<dbReference type="AlphaFoldDB" id="A0ABD2MS11"/>